<proteinExistence type="predicted"/>
<gene>
    <name evidence="2" type="ORF">BJ958_003737</name>
</gene>
<protein>
    <recommendedName>
        <fullName evidence="4">WD40 repeat domain-containing protein</fullName>
    </recommendedName>
</protein>
<dbReference type="AlphaFoldDB" id="A0A852RF49"/>
<dbReference type="RefSeq" id="WP_179728403.1">
    <property type="nucleotide sequence ID" value="NZ_BAABEF010000001.1"/>
</dbReference>
<dbReference type="EMBL" id="JACCBF010000001">
    <property type="protein sequence ID" value="NYD32191.1"/>
    <property type="molecule type" value="Genomic_DNA"/>
</dbReference>
<reference evidence="2 3" key="1">
    <citation type="submission" date="2020-07" db="EMBL/GenBank/DDBJ databases">
        <title>Sequencing the genomes of 1000 actinobacteria strains.</title>
        <authorList>
            <person name="Klenk H.-P."/>
        </authorList>
    </citation>
    <scope>NUCLEOTIDE SEQUENCE [LARGE SCALE GENOMIC DNA]</scope>
    <source>
        <strain evidence="2 3">DSM 19082</strain>
    </source>
</reference>
<evidence type="ECO:0008006" key="4">
    <source>
        <dbReference type="Google" id="ProtNLM"/>
    </source>
</evidence>
<organism evidence="2 3">
    <name type="scientific">Nocardioides kongjuensis</name>
    <dbReference type="NCBI Taxonomy" id="349522"/>
    <lineage>
        <taxon>Bacteria</taxon>
        <taxon>Bacillati</taxon>
        <taxon>Actinomycetota</taxon>
        <taxon>Actinomycetes</taxon>
        <taxon>Propionibacteriales</taxon>
        <taxon>Nocardioidaceae</taxon>
        <taxon>Nocardioides</taxon>
    </lineage>
</organism>
<name>A0A852RF49_9ACTN</name>
<dbReference type="Proteomes" id="UP000582231">
    <property type="component" value="Unassembled WGS sequence"/>
</dbReference>
<dbReference type="Gene3D" id="2.130.10.10">
    <property type="entry name" value="YVTN repeat-like/Quinoprotein amine dehydrogenase"/>
    <property type="match status" value="1"/>
</dbReference>
<keyword evidence="1" id="KW-1133">Transmembrane helix</keyword>
<comment type="caution">
    <text evidence="2">The sequence shown here is derived from an EMBL/GenBank/DDBJ whole genome shotgun (WGS) entry which is preliminary data.</text>
</comment>
<keyword evidence="1" id="KW-0812">Transmembrane</keyword>
<sequence>MAERLTDLLHHTVDGVPVPHPDAFAIAAAGRARRTRRRVGTVALAAAVVAVVGVGVAVVAGLDDGPARSSQVATQDPAGKAYAELGAFSVGEHVSVGDSTVELSPAPHHLAQTSVGVVTQQHGGDGAPFRLVRPDGEVSPLSIPADAWSVSGDPHHPRVAWLVPLQNEGWVHVWDVVGDQELASLRVELPGDTPEGGKSGLREVQLDGDFVHVGTDARTVHRVDWRTGEDQELPFSPVDVHDGVATSFDDDGRWTLVDAATGEVVRDLGRRIETVKLSPDGEHVLVVRFDDNGSRASIEPTTGGTAVELPGFTGLSSWTVGGRVVGQLDREPATLRRCDVDGACTDATVSWIDDANPIVLPADYLMVG</sequence>
<keyword evidence="3" id="KW-1185">Reference proteome</keyword>
<evidence type="ECO:0000313" key="2">
    <source>
        <dbReference type="EMBL" id="NYD32191.1"/>
    </source>
</evidence>
<accession>A0A852RF49</accession>
<evidence type="ECO:0000313" key="3">
    <source>
        <dbReference type="Proteomes" id="UP000582231"/>
    </source>
</evidence>
<feature type="transmembrane region" description="Helical" evidence="1">
    <location>
        <begin position="41"/>
        <end position="62"/>
    </location>
</feature>
<dbReference type="SUPFAM" id="SSF50969">
    <property type="entry name" value="YVTN repeat-like/Quinoprotein amine dehydrogenase"/>
    <property type="match status" value="1"/>
</dbReference>
<dbReference type="InterPro" id="IPR011044">
    <property type="entry name" value="Quino_amine_DH_bsu"/>
</dbReference>
<evidence type="ECO:0000256" key="1">
    <source>
        <dbReference type="SAM" id="Phobius"/>
    </source>
</evidence>
<dbReference type="InterPro" id="IPR015943">
    <property type="entry name" value="WD40/YVTN_repeat-like_dom_sf"/>
</dbReference>
<keyword evidence="1" id="KW-0472">Membrane</keyword>